<feature type="region of interest" description="Disordered" evidence="1">
    <location>
        <begin position="265"/>
        <end position="286"/>
    </location>
</feature>
<evidence type="ECO:0000259" key="2">
    <source>
        <dbReference type="SMART" id="SM00460"/>
    </source>
</evidence>
<evidence type="ECO:0000313" key="3">
    <source>
        <dbReference type="EMBL" id="MBV7256435.1"/>
    </source>
</evidence>
<organism evidence="3 4">
    <name type="scientific">Pacificimonas pallii</name>
    <dbReference type="NCBI Taxonomy" id="2827236"/>
    <lineage>
        <taxon>Bacteria</taxon>
        <taxon>Pseudomonadati</taxon>
        <taxon>Pseudomonadota</taxon>
        <taxon>Alphaproteobacteria</taxon>
        <taxon>Sphingomonadales</taxon>
        <taxon>Sphingosinicellaceae</taxon>
        <taxon>Pacificimonas</taxon>
    </lineage>
</organism>
<dbReference type="PANTHER" id="PTHR33490:SF6">
    <property type="entry name" value="SLL1049 PROTEIN"/>
    <property type="match status" value="1"/>
</dbReference>
<keyword evidence="4" id="KW-1185">Reference proteome</keyword>
<accession>A0ABS6SDL1</accession>
<dbReference type="InterPro" id="IPR013589">
    <property type="entry name" value="Bac_transglu_N"/>
</dbReference>
<proteinExistence type="predicted"/>
<gene>
    <name evidence="3" type="ORF">KCG44_06505</name>
</gene>
<dbReference type="RefSeq" id="WP_218445073.1">
    <property type="nucleotide sequence ID" value="NZ_JAGSPA010000002.1"/>
</dbReference>
<dbReference type="EMBL" id="JAGSPA010000002">
    <property type="protein sequence ID" value="MBV7256435.1"/>
    <property type="molecule type" value="Genomic_DNA"/>
</dbReference>
<dbReference type="InterPro" id="IPR002931">
    <property type="entry name" value="Transglutaminase-like"/>
</dbReference>
<dbReference type="Proteomes" id="UP000722336">
    <property type="component" value="Unassembled WGS sequence"/>
</dbReference>
<reference evidence="3 4" key="1">
    <citation type="submission" date="2021-04" db="EMBL/GenBank/DDBJ databases">
        <authorList>
            <person name="Pira H."/>
            <person name="Risdian C."/>
            <person name="Wink J."/>
        </authorList>
    </citation>
    <scope>NUCLEOTIDE SEQUENCE [LARGE SCALE GENOMIC DNA]</scope>
    <source>
        <strain evidence="3 4">WHA3</strain>
    </source>
</reference>
<dbReference type="Pfam" id="PF08379">
    <property type="entry name" value="Bact_transglu_N"/>
    <property type="match status" value="1"/>
</dbReference>
<name>A0ABS6SDL1_9SPHN</name>
<feature type="domain" description="Transglutaminase-like" evidence="2">
    <location>
        <begin position="159"/>
        <end position="224"/>
    </location>
</feature>
<evidence type="ECO:0000313" key="4">
    <source>
        <dbReference type="Proteomes" id="UP000722336"/>
    </source>
</evidence>
<dbReference type="SMART" id="SM00460">
    <property type="entry name" value="TGc"/>
    <property type="match status" value="1"/>
</dbReference>
<protein>
    <submittedName>
        <fullName evidence="3">Transglutaminase family protein</fullName>
    </submittedName>
</protein>
<dbReference type="Pfam" id="PF01841">
    <property type="entry name" value="Transglut_core"/>
    <property type="match status" value="1"/>
</dbReference>
<evidence type="ECO:0000256" key="1">
    <source>
        <dbReference type="SAM" id="MobiDB-lite"/>
    </source>
</evidence>
<comment type="caution">
    <text evidence="3">The sequence shown here is derived from an EMBL/GenBank/DDBJ whole genome shotgun (WGS) entry which is preliminary data.</text>
</comment>
<dbReference type="PANTHER" id="PTHR33490">
    <property type="entry name" value="BLR5614 PROTEIN-RELATED"/>
    <property type="match status" value="1"/>
</dbReference>
<sequence>MRINVKHETTYRYDAGPRRVMQLLRLTPEDFEGQNVVDWSIDLNCDAKLRQKRDPHGNITHMLTVDHAPEELVITASGIVECDDSAGLVRGVRETLSPLTYLQVSELTQPNAAIAEFAADAIASKTSPLDKAHALLAAVYGHMKFETGTTNVTTSAAEAFANGNGVCQDLSHLFCAAARSQDIPARYVSGHLFRRDGENNQEASHAWAEAWVQDLGWVAFDPAHGISADDHYVRIAVGMDYRQAAPMVGTRMGGGMETMAVTATTSGRALRQSQNQTMGDMSQSQQ</sequence>